<feature type="domain" description="N-acetyltransferase" evidence="3">
    <location>
        <begin position="3"/>
        <end position="170"/>
    </location>
</feature>
<reference evidence="4 5" key="1">
    <citation type="submission" date="2016-10" db="EMBL/GenBank/DDBJ databases">
        <authorList>
            <person name="de Groot N.N."/>
        </authorList>
    </citation>
    <scope>NUCLEOTIDE SEQUENCE [LARGE SCALE GENOMIC DNA]</scope>
    <source>
        <strain evidence="4 5">LMG 25475</strain>
    </source>
</reference>
<evidence type="ECO:0000256" key="2">
    <source>
        <dbReference type="ARBA" id="ARBA00023315"/>
    </source>
</evidence>
<evidence type="ECO:0000256" key="1">
    <source>
        <dbReference type="ARBA" id="ARBA00022679"/>
    </source>
</evidence>
<dbReference type="Pfam" id="PF00583">
    <property type="entry name" value="Acetyltransf_1"/>
    <property type="match status" value="1"/>
</dbReference>
<dbReference type="AlphaFoldDB" id="A0A1G7JGZ1"/>
<organism evidence="4 5">
    <name type="scientific">Phytopseudomonas seleniipraecipitans</name>
    <dbReference type="NCBI Taxonomy" id="640205"/>
    <lineage>
        <taxon>Bacteria</taxon>
        <taxon>Pseudomonadati</taxon>
        <taxon>Pseudomonadota</taxon>
        <taxon>Gammaproteobacteria</taxon>
        <taxon>Pseudomonadales</taxon>
        <taxon>Pseudomonadaceae</taxon>
        <taxon>Phytopseudomonas</taxon>
    </lineage>
</organism>
<dbReference type="GO" id="GO:0016747">
    <property type="term" value="F:acyltransferase activity, transferring groups other than amino-acyl groups"/>
    <property type="evidence" value="ECO:0007669"/>
    <property type="project" value="InterPro"/>
</dbReference>
<dbReference type="RefSeq" id="WP_092365677.1">
    <property type="nucleotide sequence ID" value="NZ_FNBM01000002.1"/>
</dbReference>
<keyword evidence="2 4" id="KW-0012">Acyltransferase</keyword>
<evidence type="ECO:0000313" key="4">
    <source>
        <dbReference type="EMBL" id="SDF24125.1"/>
    </source>
</evidence>
<dbReference type="EMBL" id="FNBM01000002">
    <property type="protein sequence ID" value="SDF24125.1"/>
    <property type="molecule type" value="Genomic_DNA"/>
</dbReference>
<dbReference type="Gene3D" id="3.40.630.30">
    <property type="match status" value="1"/>
</dbReference>
<sequence>MQWQSRAATAADVDALCALIFEHGANPWNHLPRAEVLAHLHGIGDGSTRAVLAEEEGRLLGFVSHVRTTWFHEYQPLGRQDDAHAYVCEAVIHRDMAGRGLGSELLRQVVAAIHADGLDDIYIDRHEENAASAGMMRKAGFVEISTYDDAERRPNGSRRTTLCRWQTPVGQPG</sequence>
<dbReference type="Proteomes" id="UP000243378">
    <property type="component" value="Unassembled WGS sequence"/>
</dbReference>
<protein>
    <submittedName>
        <fullName evidence="4">L-amino acid N-acyltransferase YncA</fullName>
    </submittedName>
</protein>
<dbReference type="PANTHER" id="PTHR43877">
    <property type="entry name" value="AMINOALKYLPHOSPHONATE N-ACETYLTRANSFERASE-RELATED-RELATED"/>
    <property type="match status" value="1"/>
</dbReference>
<evidence type="ECO:0000313" key="5">
    <source>
        <dbReference type="Proteomes" id="UP000243378"/>
    </source>
</evidence>
<dbReference type="OrthoDB" id="6963588at2"/>
<gene>
    <name evidence="4" type="ORF">SAMN05216381_1119</name>
</gene>
<name>A0A1G7JGZ1_9GAMM</name>
<dbReference type="InterPro" id="IPR050832">
    <property type="entry name" value="Bact_Acetyltransf"/>
</dbReference>
<evidence type="ECO:0000259" key="3">
    <source>
        <dbReference type="PROSITE" id="PS51186"/>
    </source>
</evidence>
<dbReference type="STRING" id="640205.SAMN05216381_1119"/>
<dbReference type="InterPro" id="IPR000182">
    <property type="entry name" value="GNAT_dom"/>
</dbReference>
<dbReference type="CDD" id="cd04301">
    <property type="entry name" value="NAT_SF"/>
    <property type="match status" value="1"/>
</dbReference>
<accession>A0A1G7JGZ1</accession>
<keyword evidence="1 4" id="KW-0808">Transferase</keyword>
<dbReference type="SUPFAM" id="SSF55729">
    <property type="entry name" value="Acyl-CoA N-acyltransferases (Nat)"/>
    <property type="match status" value="1"/>
</dbReference>
<proteinExistence type="predicted"/>
<dbReference type="InterPro" id="IPR016181">
    <property type="entry name" value="Acyl_CoA_acyltransferase"/>
</dbReference>
<dbReference type="PROSITE" id="PS51186">
    <property type="entry name" value="GNAT"/>
    <property type="match status" value="1"/>
</dbReference>